<reference evidence="1" key="2">
    <citation type="journal article" date="2015" name="Fish Shellfish Immunol.">
        <title>Early steps in the European eel (Anguilla anguilla)-Vibrio vulnificus interaction in the gills: Role of the RtxA13 toxin.</title>
        <authorList>
            <person name="Callol A."/>
            <person name="Pajuelo D."/>
            <person name="Ebbesson L."/>
            <person name="Teles M."/>
            <person name="MacKenzie S."/>
            <person name="Amaro C."/>
        </authorList>
    </citation>
    <scope>NUCLEOTIDE SEQUENCE</scope>
</reference>
<dbReference type="AlphaFoldDB" id="A0A0E9R2D2"/>
<protein>
    <submittedName>
        <fullName evidence="1">Uncharacterized protein</fullName>
    </submittedName>
</protein>
<dbReference type="EMBL" id="GBXM01085922">
    <property type="protein sequence ID" value="JAH22655.1"/>
    <property type="molecule type" value="Transcribed_RNA"/>
</dbReference>
<evidence type="ECO:0000313" key="1">
    <source>
        <dbReference type="EMBL" id="JAH22655.1"/>
    </source>
</evidence>
<accession>A0A0E9R2D2</accession>
<name>A0A0E9R2D2_ANGAN</name>
<reference evidence="1" key="1">
    <citation type="submission" date="2014-11" db="EMBL/GenBank/DDBJ databases">
        <authorList>
            <person name="Amaro Gonzalez C."/>
        </authorList>
    </citation>
    <scope>NUCLEOTIDE SEQUENCE</scope>
</reference>
<sequence>MKLLYSCTEVRTDIIIMHHICVTCEKLNLPPYNKRNFRTDIIYRMSTFECF</sequence>
<organism evidence="1">
    <name type="scientific">Anguilla anguilla</name>
    <name type="common">European freshwater eel</name>
    <name type="synonym">Muraena anguilla</name>
    <dbReference type="NCBI Taxonomy" id="7936"/>
    <lineage>
        <taxon>Eukaryota</taxon>
        <taxon>Metazoa</taxon>
        <taxon>Chordata</taxon>
        <taxon>Craniata</taxon>
        <taxon>Vertebrata</taxon>
        <taxon>Euteleostomi</taxon>
        <taxon>Actinopterygii</taxon>
        <taxon>Neopterygii</taxon>
        <taxon>Teleostei</taxon>
        <taxon>Anguilliformes</taxon>
        <taxon>Anguillidae</taxon>
        <taxon>Anguilla</taxon>
    </lineage>
</organism>
<proteinExistence type="predicted"/>